<evidence type="ECO:0000256" key="2">
    <source>
        <dbReference type="ARBA" id="ARBA00003949"/>
    </source>
</evidence>
<dbReference type="InterPro" id="IPR016193">
    <property type="entry name" value="Cytidine_deaminase-like"/>
</dbReference>
<comment type="catalytic activity">
    <reaction evidence="11 15">
        <text>cytidine + H2O + H(+) = uridine + NH4(+)</text>
        <dbReference type="Rhea" id="RHEA:16069"/>
        <dbReference type="ChEBI" id="CHEBI:15377"/>
        <dbReference type="ChEBI" id="CHEBI:15378"/>
        <dbReference type="ChEBI" id="CHEBI:16704"/>
        <dbReference type="ChEBI" id="CHEBI:17562"/>
        <dbReference type="ChEBI" id="CHEBI:28938"/>
        <dbReference type="EC" id="3.5.4.5"/>
    </reaction>
</comment>
<dbReference type="EMBL" id="CP028923">
    <property type="protein sequence ID" value="QCK16077.1"/>
    <property type="molecule type" value="Genomic_DNA"/>
</dbReference>
<comment type="cofactor">
    <cofactor evidence="1 14 15">
        <name>Zn(2+)</name>
        <dbReference type="ChEBI" id="CHEBI:29105"/>
    </cofactor>
</comment>
<evidence type="ECO:0000313" key="18">
    <source>
        <dbReference type="Proteomes" id="UP000298616"/>
    </source>
</evidence>
<evidence type="ECO:0000256" key="11">
    <source>
        <dbReference type="ARBA" id="ARBA00049558"/>
    </source>
</evidence>
<keyword evidence="7 15" id="KW-0378">Hydrolase</keyword>
<sequence>MAGKTKSININYTEYESFDDLTQDWQNLVKKAEEACETAYAPYSNFKVGAALELENGTIIKGNNQENAAYPSGLCAERVALFTAHSQYPDQKVKKITICAINNENKKTGVSPCGGCRQVMVEFSKNNNIEVLLKTKEGKFHLFTSALDLVPFNFNKKNLDG</sequence>
<dbReference type="InterPro" id="IPR006262">
    <property type="entry name" value="Cyt_deam_tetra"/>
</dbReference>
<dbReference type="InterPro" id="IPR002125">
    <property type="entry name" value="CMP_dCMP_dom"/>
</dbReference>
<dbReference type="InterPro" id="IPR016192">
    <property type="entry name" value="APOBEC/CMP_deaminase_Zn-bd"/>
</dbReference>
<dbReference type="RefSeq" id="WP_137091675.1">
    <property type="nucleotide sequence ID" value="NZ_CP028923.1"/>
</dbReference>
<dbReference type="FunFam" id="3.40.140.10:FF:000008">
    <property type="entry name" value="Cytidine deaminase"/>
    <property type="match status" value="1"/>
</dbReference>
<keyword evidence="18" id="KW-1185">Reference proteome</keyword>
<keyword evidence="8 14" id="KW-0862">Zinc</keyword>
<dbReference type="OrthoDB" id="9795347at2"/>
<dbReference type="GO" id="GO:0008270">
    <property type="term" value="F:zinc ion binding"/>
    <property type="evidence" value="ECO:0007669"/>
    <property type="project" value="UniProtKB-UniRule"/>
</dbReference>
<dbReference type="PROSITE" id="PS00903">
    <property type="entry name" value="CYT_DCMP_DEAMINASES_1"/>
    <property type="match status" value="1"/>
</dbReference>
<feature type="binding site" evidence="14">
    <location>
        <position position="75"/>
    </location>
    <ligand>
        <name>Zn(2+)</name>
        <dbReference type="ChEBI" id="CHEBI:29105"/>
        <note>catalytic</note>
    </ligand>
</feature>
<feature type="binding site" evidence="14">
    <location>
        <position position="116"/>
    </location>
    <ligand>
        <name>Zn(2+)</name>
        <dbReference type="ChEBI" id="CHEBI:29105"/>
        <note>catalytic</note>
    </ligand>
</feature>
<evidence type="ECO:0000313" key="17">
    <source>
        <dbReference type="EMBL" id="QCK16077.1"/>
    </source>
</evidence>
<dbReference type="KEGG" id="fpf:DCC35_15675"/>
<dbReference type="PANTHER" id="PTHR11644:SF2">
    <property type="entry name" value="CYTIDINE DEAMINASE"/>
    <property type="match status" value="1"/>
</dbReference>
<dbReference type="PANTHER" id="PTHR11644">
    <property type="entry name" value="CYTIDINE DEAMINASE"/>
    <property type="match status" value="1"/>
</dbReference>
<evidence type="ECO:0000259" key="16">
    <source>
        <dbReference type="PROSITE" id="PS51747"/>
    </source>
</evidence>
<dbReference type="SUPFAM" id="SSF53927">
    <property type="entry name" value="Cytidine deaminase-like"/>
    <property type="match status" value="1"/>
</dbReference>
<proteinExistence type="inferred from homology"/>
<comment type="similarity">
    <text evidence="3 15">Belongs to the cytidine and deoxycytidylate deaminase family.</text>
</comment>
<evidence type="ECO:0000256" key="14">
    <source>
        <dbReference type="PIRSR" id="PIRSR606262-3"/>
    </source>
</evidence>
<dbReference type="Gene3D" id="3.40.140.10">
    <property type="entry name" value="Cytidine Deaminase, domain 2"/>
    <property type="match status" value="1"/>
</dbReference>
<evidence type="ECO:0000256" key="10">
    <source>
        <dbReference type="ARBA" id="ARBA00049252"/>
    </source>
</evidence>
<dbReference type="NCBIfam" id="NF004064">
    <property type="entry name" value="PRK05578.1"/>
    <property type="match status" value="1"/>
</dbReference>
<comment type="catalytic activity">
    <reaction evidence="10 15">
        <text>2'-deoxycytidine + H2O + H(+) = 2'-deoxyuridine + NH4(+)</text>
        <dbReference type="Rhea" id="RHEA:13433"/>
        <dbReference type="ChEBI" id="CHEBI:15377"/>
        <dbReference type="ChEBI" id="CHEBI:15378"/>
        <dbReference type="ChEBI" id="CHEBI:15698"/>
        <dbReference type="ChEBI" id="CHEBI:16450"/>
        <dbReference type="ChEBI" id="CHEBI:28938"/>
        <dbReference type="EC" id="3.5.4.5"/>
    </reaction>
</comment>
<evidence type="ECO:0000256" key="12">
    <source>
        <dbReference type="PIRSR" id="PIRSR606262-1"/>
    </source>
</evidence>
<feature type="binding site" evidence="14">
    <location>
        <position position="113"/>
    </location>
    <ligand>
        <name>Zn(2+)</name>
        <dbReference type="ChEBI" id="CHEBI:29105"/>
        <note>catalytic</note>
    </ligand>
</feature>
<dbReference type="InterPro" id="IPR050202">
    <property type="entry name" value="Cyt/Deoxycyt_deaminase"/>
</dbReference>
<dbReference type="GO" id="GO:0004126">
    <property type="term" value="F:cytidine deaminase activity"/>
    <property type="evidence" value="ECO:0007669"/>
    <property type="project" value="UniProtKB-UniRule"/>
</dbReference>
<feature type="active site" description="Proton donor" evidence="12">
    <location>
        <position position="77"/>
    </location>
</feature>
<dbReference type="GO" id="GO:0055086">
    <property type="term" value="P:nucleobase-containing small molecule metabolic process"/>
    <property type="evidence" value="ECO:0007669"/>
    <property type="project" value="UniProtKB-ARBA"/>
</dbReference>
<evidence type="ECO:0000256" key="6">
    <source>
        <dbReference type="ARBA" id="ARBA00022723"/>
    </source>
</evidence>
<evidence type="ECO:0000256" key="15">
    <source>
        <dbReference type="RuleBase" id="RU364006"/>
    </source>
</evidence>
<evidence type="ECO:0000256" key="9">
    <source>
        <dbReference type="ARBA" id="ARBA00032005"/>
    </source>
</evidence>
<dbReference type="NCBIfam" id="TIGR01354">
    <property type="entry name" value="cyt_deam_tetra"/>
    <property type="match status" value="1"/>
</dbReference>
<evidence type="ECO:0000256" key="13">
    <source>
        <dbReference type="PIRSR" id="PIRSR606262-2"/>
    </source>
</evidence>
<evidence type="ECO:0000256" key="7">
    <source>
        <dbReference type="ARBA" id="ARBA00022801"/>
    </source>
</evidence>
<comment type="function">
    <text evidence="2 15">This enzyme scavenges exogenous and endogenous cytidine and 2'-deoxycytidine for UMP synthesis.</text>
</comment>
<gene>
    <name evidence="17" type="primary">cdd</name>
    <name evidence="17" type="ORF">DCC35_15675</name>
</gene>
<dbReference type="EC" id="3.5.4.5" evidence="4 15"/>
<dbReference type="GO" id="GO:0072527">
    <property type="term" value="P:pyrimidine-containing compound metabolic process"/>
    <property type="evidence" value="ECO:0007669"/>
    <property type="project" value="UniProtKB-ARBA"/>
</dbReference>
<name>A0A4D7JN43_9BACT</name>
<evidence type="ECO:0000256" key="1">
    <source>
        <dbReference type="ARBA" id="ARBA00001947"/>
    </source>
</evidence>
<dbReference type="GO" id="GO:0042802">
    <property type="term" value="F:identical protein binding"/>
    <property type="evidence" value="ECO:0007669"/>
    <property type="project" value="UniProtKB-ARBA"/>
</dbReference>
<evidence type="ECO:0000256" key="3">
    <source>
        <dbReference type="ARBA" id="ARBA00006576"/>
    </source>
</evidence>
<dbReference type="Pfam" id="PF00383">
    <property type="entry name" value="dCMP_cyt_deam_1"/>
    <property type="match status" value="1"/>
</dbReference>
<organism evidence="17 18">
    <name type="scientific">Mangrovivirga cuniculi</name>
    <dbReference type="NCBI Taxonomy" id="2715131"/>
    <lineage>
        <taxon>Bacteria</taxon>
        <taxon>Pseudomonadati</taxon>
        <taxon>Bacteroidota</taxon>
        <taxon>Cytophagia</taxon>
        <taxon>Cytophagales</taxon>
        <taxon>Mangrovivirgaceae</taxon>
        <taxon>Mangrovivirga</taxon>
    </lineage>
</organism>
<dbReference type="Proteomes" id="UP000298616">
    <property type="component" value="Chromosome"/>
</dbReference>
<dbReference type="PROSITE" id="PS51747">
    <property type="entry name" value="CYT_DCMP_DEAMINASES_2"/>
    <property type="match status" value="1"/>
</dbReference>
<keyword evidence="6 14" id="KW-0479">Metal-binding</keyword>
<dbReference type="AlphaFoldDB" id="A0A4D7JN43"/>
<dbReference type="GO" id="GO:0005829">
    <property type="term" value="C:cytosol"/>
    <property type="evidence" value="ECO:0007669"/>
    <property type="project" value="TreeGrafter"/>
</dbReference>
<feature type="binding site" evidence="13">
    <location>
        <begin position="64"/>
        <end position="70"/>
    </location>
    <ligand>
        <name>substrate</name>
    </ligand>
</feature>
<accession>A0A4D7JN43</accession>
<dbReference type="CDD" id="cd01283">
    <property type="entry name" value="cytidine_deaminase"/>
    <property type="match status" value="1"/>
</dbReference>
<evidence type="ECO:0000256" key="5">
    <source>
        <dbReference type="ARBA" id="ARBA00018266"/>
    </source>
</evidence>
<evidence type="ECO:0000256" key="8">
    <source>
        <dbReference type="ARBA" id="ARBA00022833"/>
    </source>
</evidence>
<evidence type="ECO:0000256" key="4">
    <source>
        <dbReference type="ARBA" id="ARBA00012783"/>
    </source>
</evidence>
<feature type="domain" description="CMP/dCMP-type deaminase" evidence="16">
    <location>
        <begin position="23"/>
        <end position="143"/>
    </location>
</feature>
<protein>
    <recommendedName>
        <fullName evidence="5 15">Cytidine deaminase</fullName>
        <ecNumber evidence="4 15">3.5.4.5</ecNumber>
    </recommendedName>
    <alternativeName>
        <fullName evidence="9 15">Cytidine aminohydrolase</fullName>
    </alternativeName>
</protein>
<reference evidence="17 18" key="1">
    <citation type="submission" date="2018-04" db="EMBL/GenBank/DDBJ databases">
        <title>Complete genome uncultured novel isolate.</title>
        <authorList>
            <person name="Merlino G."/>
        </authorList>
    </citation>
    <scope>NUCLEOTIDE SEQUENCE [LARGE SCALE GENOMIC DNA]</scope>
    <source>
        <strain evidence="18">R1DC9</strain>
    </source>
</reference>